<protein>
    <submittedName>
        <fullName evidence="2">Prolyl endopeptidase</fullName>
        <ecNumber evidence="2">3.4.21.26</ecNumber>
    </submittedName>
</protein>
<dbReference type="PANTHER" id="PTHR42881:SF13">
    <property type="entry name" value="PROLYL ENDOPEPTIDASE"/>
    <property type="match status" value="1"/>
</dbReference>
<dbReference type="GO" id="GO:0005829">
    <property type="term" value="C:cytosol"/>
    <property type="evidence" value="ECO:0007669"/>
    <property type="project" value="TreeGrafter"/>
</dbReference>
<dbReference type="Gene3D" id="2.130.10.120">
    <property type="entry name" value="Prolyl oligopeptidase, N-terminal domain"/>
    <property type="match status" value="1"/>
</dbReference>
<dbReference type="AlphaFoldDB" id="A0A3B1AU52"/>
<feature type="non-terminal residue" evidence="2">
    <location>
        <position position="1"/>
    </location>
</feature>
<dbReference type="SUPFAM" id="SSF53474">
    <property type="entry name" value="alpha/beta-Hydrolases"/>
    <property type="match status" value="1"/>
</dbReference>
<evidence type="ECO:0000259" key="1">
    <source>
        <dbReference type="Pfam" id="PF00326"/>
    </source>
</evidence>
<dbReference type="PRINTS" id="PR00862">
    <property type="entry name" value="PROLIGOPTASE"/>
</dbReference>
<dbReference type="PANTHER" id="PTHR42881">
    <property type="entry name" value="PROLYL ENDOPEPTIDASE"/>
    <property type="match status" value="1"/>
</dbReference>
<dbReference type="GO" id="GO:0004252">
    <property type="term" value="F:serine-type endopeptidase activity"/>
    <property type="evidence" value="ECO:0007669"/>
    <property type="project" value="UniProtKB-EC"/>
</dbReference>
<keyword evidence="2" id="KW-0378">Hydrolase</keyword>
<proteinExistence type="predicted"/>
<dbReference type="GO" id="GO:0006508">
    <property type="term" value="P:proteolysis"/>
    <property type="evidence" value="ECO:0007669"/>
    <property type="project" value="InterPro"/>
</dbReference>
<feature type="domain" description="Peptidase S9 prolyl oligopeptidase catalytic" evidence="1">
    <location>
        <begin position="88"/>
        <end position="291"/>
    </location>
</feature>
<accession>A0A3B1AU52</accession>
<sequence>GLLSPSSLYFVNFETGTEIKLQSLPHRFDTSALIVDKRFATSKDGTKIPYFIVYKKGTKLDRKTPVLQYGYGGFEISILPRYNALRGKLWMEKGGAYVIANIRGGGEYGPRWHQAALHENRQRAFDDFFAVAEDVQNSGLSSPAHYGADGRSNGGLLMGVSFTQRPDLFNAIICGVPLLDMKRYNKLLAGASWMAEYGNPDTDDWEYIKKYSPLQNLSKAAKYPKVYFFTSTKDDRVHPAHARKMAAKMAAQGHEFYYYENIEGGHKGNANYDQEASMRALEYTYLWRQLGPKN</sequence>
<dbReference type="InterPro" id="IPR002470">
    <property type="entry name" value="Peptidase_S9A"/>
</dbReference>
<dbReference type="GO" id="GO:0070012">
    <property type="term" value="F:oligopeptidase activity"/>
    <property type="evidence" value="ECO:0007669"/>
    <property type="project" value="TreeGrafter"/>
</dbReference>
<dbReference type="Gene3D" id="3.40.50.1820">
    <property type="entry name" value="alpha/beta hydrolase"/>
    <property type="match status" value="1"/>
</dbReference>
<organism evidence="2">
    <name type="scientific">hydrothermal vent metagenome</name>
    <dbReference type="NCBI Taxonomy" id="652676"/>
    <lineage>
        <taxon>unclassified sequences</taxon>
        <taxon>metagenomes</taxon>
        <taxon>ecological metagenomes</taxon>
    </lineage>
</organism>
<reference evidence="2" key="1">
    <citation type="submission" date="2018-06" db="EMBL/GenBank/DDBJ databases">
        <authorList>
            <person name="Zhirakovskaya E."/>
        </authorList>
    </citation>
    <scope>NUCLEOTIDE SEQUENCE</scope>
</reference>
<evidence type="ECO:0000313" key="2">
    <source>
        <dbReference type="EMBL" id="VAX03373.1"/>
    </source>
</evidence>
<dbReference type="EC" id="3.4.21.26" evidence="2"/>
<dbReference type="EMBL" id="UOFW01000047">
    <property type="protein sequence ID" value="VAX03373.1"/>
    <property type="molecule type" value="Genomic_DNA"/>
</dbReference>
<gene>
    <name evidence="2" type="ORF">MNBD_ALPHA03-1021</name>
</gene>
<name>A0A3B1AU52_9ZZZZ</name>
<dbReference type="InterPro" id="IPR029058">
    <property type="entry name" value="AB_hydrolase_fold"/>
</dbReference>
<dbReference type="InterPro" id="IPR051167">
    <property type="entry name" value="Prolyl_oligopep/macrocyclase"/>
</dbReference>
<dbReference type="InterPro" id="IPR001375">
    <property type="entry name" value="Peptidase_S9_cat"/>
</dbReference>
<dbReference type="Pfam" id="PF00326">
    <property type="entry name" value="Peptidase_S9"/>
    <property type="match status" value="1"/>
</dbReference>